<dbReference type="Proteomes" id="UP000228496">
    <property type="component" value="Unassembled WGS sequence"/>
</dbReference>
<evidence type="ECO:0000256" key="1">
    <source>
        <dbReference type="SAM" id="Phobius"/>
    </source>
</evidence>
<evidence type="ECO:0000313" key="2">
    <source>
        <dbReference type="EMBL" id="PJE50401.1"/>
    </source>
</evidence>
<feature type="transmembrane region" description="Helical" evidence="1">
    <location>
        <begin position="20"/>
        <end position="37"/>
    </location>
</feature>
<sequence>MISLNFNKNQNKDYDKLLKFLTLVLVVLATFLGGYIWNKRIADTQQASILENSLTTRFNGDITEKTASQLRLIKLTSEDSLFPILSENGKNVLYYVPSSGELRSVSVDGSNSPQVISNTPTSANHVSWSGDRKKLFITVGKNSTFLNLETGASKKFSTGLISPALSPFEDKLAYLSFDEDENKGNIRVSDSQISSYKNLMQTRVSDWTINWLGSTELYLTKRSGQDRRTHDVFILNTETAGLQNVLGIKKDLEFKWSKGGNKVLYSYYNIYDEVNNLYYQNMNQRIETKIDFETTASKCAWGIDDKTIYCAKTGQFGGDTFYKINIETGESENIYTPSVDIDVEGLMLTPTEDYLIFKNLNNNRLYSLEI</sequence>
<comment type="caution">
    <text evidence="2">The sequence shown here is derived from an EMBL/GenBank/DDBJ whole genome shotgun (WGS) entry which is preliminary data.</text>
</comment>
<keyword evidence="1" id="KW-1133">Transmembrane helix</keyword>
<evidence type="ECO:0000313" key="3">
    <source>
        <dbReference type="Proteomes" id="UP000228496"/>
    </source>
</evidence>
<dbReference type="Gene3D" id="2.120.10.30">
    <property type="entry name" value="TolB, C-terminal domain"/>
    <property type="match status" value="1"/>
</dbReference>
<reference evidence="2 3" key="1">
    <citation type="submission" date="2017-09" db="EMBL/GenBank/DDBJ databases">
        <title>Depth-based differentiation of microbial function through sediment-hosted aquifers and enrichment of novel symbionts in the deep terrestrial subsurface.</title>
        <authorList>
            <person name="Probst A.J."/>
            <person name="Ladd B."/>
            <person name="Jarett J.K."/>
            <person name="Geller-Mcgrath D.E."/>
            <person name="Sieber C.M."/>
            <person name="Emerson J.B."/>
            <person name="Anantharaman K."/>
            <person name="Thomas B.C."/>
            <person name="Malmstrom R."/>
            <person name="Stieglmeier M."/>
            <person name="Klingl A."/>
            <person name="Woyke T."/>
            <person name="Ryan C.M."/>
            <person name="Banfield J.F."/>
        </authorList>
    </citation>
    <scope>NUCLEOTIDE SEQUENCE [LARGE SCALE GENOMIC DNA]</scope>
    <source>
        <strain evidence="2">CG10_big_fil_rev_8_21_14_0_10_36_16</strain>
    </source>
</reference>
<keyword evidence="1" id="KW-0812">Transmembrane</keyword>
<keyword evidence="1" id="KW-0472">Membrane</keyword>
<evidence type="ECO:0008006" key="4">
    <source>
        <dbReference type="Google" id="ProtNLM"/>
    </source>
</evidence>
<accession>A0A2J0Q6H5</accession>
<dbReference type="AlphaFoldDB" id="A0A2J0Q6H5"/>
<protein>
    <recommendedName>
        <fullName evidence="4">Dipeptidylpeptidase IV N-terminal domain-containing protein</fullName>
    </recommendedName>
</protein>
<dbReference type="InterPro" id="IPR011042">
    <property type="entry name" value="6-blade_b-propeller_TolB-like"/>
</dbReference>
<gene>
    <name evidence="2" type="ORF">COV29_04505</name>
</gene>
<dbReference type="SUPFAM" id="SSF82171">
    <property type="entry name" value="DPP6 N-terminal domain-like"/>
    <property type="match status" value="1"/>
</dbReference>
<dbReference type="EMBL" id="PCXQ01000007">
    <property type="protein sequence ID" value="PJE50401.1"/>
    <property type="molecule type" value="Genomic_DNA"/>
</dbReference>
<organism evidence="2 3">
    <name type="scientific">Candidatus Yanofskybacteria bacterium CG10_big_fil_rev_8_21_14_0_10_36_16</name>
    <dbReference type="NCBI Taxonomy" id="1975096"/>
    <lineage>
        <taxon>Bacteria</taxon>
        <taxon>Candidatus Yanofskyibacteriota</taxon>
    </lineage>
</organism>
<name>A0A2J0Q6H5_9BACT</name>
<proteinExistence type="predicted"/>